<dbReference type="Gene3D" id="3.30.420.10">
    <property type="entry name" value="Ribonuclease H-like superfamily/Ribonuclease H"/>
    <property type="match status" value="1"/>
</dbReference>
<dbReference type="InterPro" id="IPR038720">
    <property type="entry name" value="YprB_RNase_H-like_dom"/>
</dbReference>
<dbReference type="InterPro" id="IPR036397">
    <property type="entry name" value="RNaseH_sf"/>
</dbReference>
<dbReference type="GeneID" id="55603573"/>
<reference evidence="2 3" key="1">
    <citation type="submission" date="2020-01" db="EMBL/GenBank/DDBJ databases">
        <title>Isolation, characterization and genomic analysis of a lytic bacteriophage vB_CsaP_009 infecting Cronobacter.</title>
        <authorList>
            <person name="Soleimani-Delfan A."/>
            <person name="Shahin K."/>
            <person name="Barazandeh M."/>
            <person name="Komijani M."/>
        </authorList>
    </citation>
    <scope>NUCLEOTIDE SEQUENCE [LARGE SCALE GENOMIC DNA]</scope>
</reference>
<name>A0A679FFG1_9CAUD</name>
<organism evidence="2 3">
    <name type="scientific">Cronobacter phage vB_CsaP_009</name>
    <dbReference type="NCBI Taxonomy" id="2699738"/>
    <lineage>
        <taxon>Viruses</taxon>
        <taxon>Duplodnaviria</taxon>
        <taxon>Heunggongvirae</taxon>
        <taxon>Uroviricota</taxon>
        <taxon>Caudoviricetes</taxon>
        <taxon>Grimontviridae</taxon>
        <taxon>Privateervirus</taxon>
        <taxon>Privateervirus pv009</taxon>
    </lineage>
</organism>
<dbReference type="InterPro" id="IPR012337">
    <property type="entry name" value="RNaseH-like_sf"/>
</dbReference>
<proteinExistence type="predicted"/>
<protein>
    <submittedName>
        <fullName evidence="2">DNA polymerase</fullName>
    </submittedName>
</protein>
<feature type="domain" description="YprB ribonuclease H-like" evidence="1">
    <location>
        <begin position="43"/>
        <end position="146"/>
    </location>
</feature>
<dbReference type="EMBL" id="LC519601">
    <property type="protein sequence ID" value="BBU72785.1"/>
    <property type="molecule type" value="Genomic_DNA"/>
</dbReference>
<dbReference type="RefSeq" id="YP_009833518.1">
    <property type="nucleotide sequence ID" value="NC_048664.1"/>
</dbReference>
<keyword evidence="3" id="KW-1185">Reference proteome</keyword>
<dbReference type="KEGG" id="vg:55603573"/>
<dbReference type="Pfam" id="PF13482">
    <property type="entry name" value="RNase_H_2"/>
    <property type="match status" value="1"/>
</dbReference>
<evidence type="ECO:0000313" key="3">
    <source>
        <dbReference type="Proteomes" id="UP000479051"/>
    </source>
</evidence>
<sequence length="172" mass="20158">MRIAVTDIEANGLFDTVDKFHCAWIIDPLSGERKGYRPDQFSDYCDDLSKYDLAVLHNGIDYDFSAIKKLNTKFNPPPIFDTLVLSRMLEPDRIQGHSLDSWGKVLGINKMEYGKDNPEQWEVFDEEMFVYCERDVEVTERLYLHLCELAGFDPKDPPRSLFDYHMIEDMFK</sequence>
<evidence type="ECO:0000313" key="2">
    <source>
        <dbReference type="EMBL" id="BBU72785.1"/>
    </source>
</evidence>
<dbReference type="SUPFAM" id="SSF53098">
    <property type="entry name" value="Ribonuclease H-like"/>
    <property type="match status" value="1"/>
</dbReference>
<evidence type="ECO:0000259" key="1">
    <source>
        <dbReference type="Pfam" id="PF13482"/>
    </source>
</evidence>
<dbReference type="GO" id="GO:0003676">
    <property type="term" value="F:nucleic acid binding"/>
    <property type="evidence" value="ECO:0007669"/>
    <property type="project" value="InterPro"/>
</dbReference>
<dbReference type="Proteomes" id="UP000479051">
    <property type="component" value="Segment"/>
</dbReference>
<accession>A0A679FFG1</accession>